<feature type="transmembrane region" description="Helical" evidence="7">
    <location>
        <begin position="467"/>
        <end position="489"/>
    </location>
</feature>
<feature type="transmembrane region" description="Helical" evidence="7">
    <location>
        <begin position="610"/>
        <end position="633"/>
    </location>
</feature>
<dbReference type="InterPro" id="IPR028082">
    <property type="entry name" value="Peripla_BP_I"/>
</dbReference>
<reference evidence="11" key="1">
    <citation type="journal article" date="2011" name="PLoS Genet.">
        <title>The genome sequence of the leaf-cutter ant Atta cephalotes reveals insights into its obligate symbiotic lifestyle.</title>
        <authorList>
            <person name="Suen G."/>
            <person name="Teiling C."/>
            <person name="Li L."/>
            <person name="Holt C."/>
            <person name="Abouheif E."/>
            <person name="Bornberg-Bauer E."/>
            <person name="Bouffard P."/>
            <person name="Caldera E.J."/>
            <person name="Cash E."/>
            <person name="Cavanaugh A."/>
            <person name="Denas O."/>
            <person name="Elhaik E."/>
            <person name="Fave M.J."/>
            <person name="Gadau J."/>
            <person name="Gibson J.D."/>
            <person name="Graur D."/>
            <person name="Grubbs K.J."/>
            <person name="Hagen D.E."/>
            <person name="Harkins T.T."/>
            <person name="Helmkampf M."/>
            <person name="Hu H."/>
            <person name="Johnson B.R."/>
            <person name="Kim J."/>
            <person name="Marsh S.E."/>
            <person name="Moeller J.A."/>
            <person name="Munoz-Torres M.C."/>
            <person name="Murphy M.C."/>
            <person name="Naughton M.C."/>
            <person name="Nigam S."/>
            <person name="Overson R."/>
            <person name="Rajakumar R."/>
            <person name="Reese J.T."/>
            <person name="Scott J.J."/>
            <person name="Smith C.R."/>
            <person name="Tao S."/>
            <person name="Tsutsui N.D."/>
            <person name="Viljakainen L."/>
            <person name="Wissler L."/>
            <person name="Yandell M.D."/>
            <person name="Zimmer F."/>
            <person name="Taylor J."/>
            <person name="Slater S.C."/>
            <person name="Clifton S.W."/>
            <person name="Warren W.C."/>
            <person name="Elsik C.G."/>
            <person name="Smith C.D."/>
            <person name="Weinstock G.M."/>
            <person name="Gerardo N.M."/>
            <person name="Currie C.R."/>
        </authorList>
    </citation>
    <scope>NUCLEOTIDE SEQUENCE [LARGE SCALE GENOMIC DNA]</scope>
</reference>
<evidence type="ECO:0000256" key="7">
    <source>
        <dbReference type="SAM" id="Phobius"/>
    </source>
</evidence>
<evidence type="ECO:0000313" key="10">
    <source>
        <dbReference type="EnsemblMetazoa" id="XP_012061565.1"/>
    </source>
</evidence>
<dbReference type="GO" id="GO:0016020">
    <property type="term" value="C:membrane"/>
    <property type="evidence" value="ECO:0007669"/>
    <property type="project" value="UniProtKB-SubCell"/>
</dbReference>
<dbReference type="eggNOG" id="KOG1056">
    <property type="taxonomic scope" value="Eukaryota"/>
</dbReference>
<organism evidence="10 11">
    <name type="scientific">Atta cephalotes</name>
    <name type="common">Leafcutter ant</name>
    <dbReference type="NCBI Taxonomy" id="12957"/>
    <lineage>
        <taxon>Eukaryota</taxon>
        <taxon>Metazoa</taxon>
        <taxon>Ecdysozoa</taxon>
        <taxon>Arthropoda</taxon>
        <taxon>Hexapoda</taxon>
        <taxon>Insecta</taxon>
        <taxon>Pterygota</taxon>
        <taxon>Neoptera</taxon>
        <taxon>Endopterygota</taxon>
        <taxon>Hymenoptera</taxon>
        <taxon>Apocrita</taxon>
        <taxon>Aculeata</taxon>
        <taxon>Formicoidea</taxon>
        <taxon>Formicidae</taxon>
        <taxon>Myrmicinae</taxon>
        <taxon>Atta</taxon>
    </lineage>
</organism>
<feature type="compositionally biased region" description="Acidic residues" evidence="6">
    <location>
        <begin position="840"/>
        <end position="857"/>
    </location>
</feature>
<feature type="signal peptide" evidence="8">
    <location>
        <begin position="1"/>
        <end position="22"/>
    </location>
</feature>
<keyword evidence="2 7" id="KW-0812">Transmembrane</keyword>
<evidence type="ECO:0000313" key="11">
    <source>
        <dbReference type="Proteomes" id="UP000005205"/>
    </source>
</evidence>
<dbReference type="PANTHER" id="PTHR24060">
    <property type="entry name" value="METABOTROPIC GLUTAMATE RECEPTOR"/>
    <property type="match status" value="1"/>
</dbReference>
<feature type="region of interest" description="Disordered" evidence="6">
    <location>
        <begin position="799"/>
        <end position="865"/>
    </location>
</feature>
<feature type="domain" description="G-protein coupled receptors family 3 profile" evidence="9">
    <location>
        <begin position="576"/>
        <end position="671"/>
    </location>
</feature>
<dbReference type="InParanoid" id="A0A158NVK7"/>
<comment type="subcellular location">
    <subcellularLocation>
        <location evidence="1">Membrane</location>
        <topology evidence="1">Multi-pass membrane protein</topology>
    </subcellularLocation>
</comment>
<feature type="transmembrane region" description="Helical" evidence="7">
    <location>
        <begin position="501"/>
        <end position="527"/>
    </location>
</feature>
<evidence type="ECO:0000256" key="8">
    <source>
        <dbReference type="SAM" id="SignalP"/>
    </source>
</evidence>
<evidence type="ECO:0000256" key="1">
    <source>
        <dbReference type="ARBA" id="ARBA00004141"/>
    </source>
</evidence>
<dbReference type="InterPro" id="IPR050726">
    <property type="entry name" value="mGluR"/>
</dbReference>
<dbReference type="PROSITE" id="PS50259">
    <property type="entry name" value="G_PROTEIN_RECEP_F3_4"/>
    <property type="match status" value="1"/>
</dbReference>
<gene>
    <name evidence="10" type="primary">105624823</name>
</gene>
<evidence type="ECO:0000259" key="9">
    <source>
        <dbReference type="PROSITE" id="PS50259"/>
    </source>
</evidence>
<accession>A0A158NVK7</accession>
<keyword evidence="5" id="KW-0325">Glycoprotein</keyword>
<dbReference type="OrthoDB" id="9880600at2759"/>
<evidence type="ECO:0000256" key="6">
    <source>
        <dbReference type="SAM" id="MobiDB-lite"/>
    </source>
</evidence>
<dbReference type="FunCoup" id="A0A158NVK7">
    <property type="interactions" value="64"/>
</dbReference>
<sequence length="865" mass="99736">MANDMLIKASFLLSILLTLSMSEQILCCENNNALLETTGDAILTVFVDANYGQHCNISSNKGLQQILTILHVVRTLNKYNHIPNVKLGLRIFDTCHDRITVFRQVLQVAVEQSCAPDYEMGILVPSQYGSMMEYLHSYNGLPIGIYKERDFTVPMIDILAHYLSTKYKIVDLVHANTDSVLDHFLEITKDAGVCVKRSDRHVNGDRYANVTETVIVAIGKRNDVQRWLEENEKSRNFGETWILLPLDNLDINDLIPSESYVIKPEIPRFDLGEFSSADEFLENFNNSANHSPYLLDIGKAVIKLAEVFQDFRKRSCSIDEESSIMTQSSESQTLESQREIRDFDVYEHLHMQSGSHLLRYVVTTKMQHEFIDVAFYEIEMPKLRVLPKRTIFEMSGLCLEHLIKNCENCTNFQSRDTKDVVGKNVLKNSFYVPVSLIVIICGILMCCGMIIFIVYYTTTKEILHGNLVFTIVLILATLFILLTALPFCVTDDYFGAENLNAWKILLTTLVFGLTFSIMLSKALFLALSIGDVFIIHVNGYLQSLMTFFAYGVQIAMSVMYFVLSTMNSTVVIRSLIFIVLLGYDIFLLIALFVTCYFIMRIQHNYHEEKYFFGTSIGLIIIWVIWLTCFMLMQPENRDAVIFFGTIATAYLIIFGALIPKIYYITHTPKRKDSGQRFDPVNLLTDSTVNTIIRQSCSSHDYVYPARESQILRMPSAYSNYYGNLNSNSKYFERCRSPNHYEMPTYNNYECYAEMKEIDAVNVSPRMYVENTEQQFLATNNVIYAQPKIYKSQRISLEERNNTETTCNRNNSSPVSRQHIEMYSIRYTSPTNMIRERRIDEEEEIEEEEKDENDQEDESASRITRF</sequence>
<dbReference type="Proteomes" id="UP000005205">
    <property type="component" value="Unassembled WGS sequence"/>
</dbReference>
<dbReference type="KEGG" id="acep:105624823"/>
<dbReference type="Pfam" id="PF00003">
    <property type="entry name" value="7tm_3"/>
    <property type="match status" value="1"/>
</dbReference>
<feature type="transmembrane region" description="Helical" evidence="7">
    <location>
        <begin position="539"/>
        <end position="563"/>
    </location>
</feature>
<dbReference type="STRING" id="12957.A0A158NVK7"/>
<reference evidence="10" key="2">
    <citation type="submission" date="2016-04" db="UniProtKB">
        <authorList>
            <consortium name="EnsemblMetazoa"/>
        </authorList>
    </citation>
    <scope>IDENTIFICATION</scope>
</reference>
<evidence type="ECO:0000256" key="5">
    <source>
        <dbReference type="ARBA" id="ARBA00023180"/>
    </source>
</evidence>
<keyword evidence="8" id="KW-0732">Signal</keyword>
<feature type="transmembrane region" description="Helical" evidence="7">
    <location>
        <begin position="575"/>
        <end position="598"/>
    </location>
</feature>
<feature type="transmembrane region" description="Helical" evidence="7">
    <location>
        <begin position="430"/>
        <end position="455"/>
    </location>
</feature>
<name>A0A158NVK7_ATTCE</name>
<dbReference type="CDD" id="cd15042">
    <property type="entry name" value="7tmC_Boss"/>
    <property type="match status" value="1"/>
</dbReference>
<keyword evidence="3 7" id="KW-1133">Transmembrane helix</keyword>
<feature type="transmembrane region" description="Helical" evidence="7">
    <location>
        <begin position="639"/>
        <end position="663"/>
    </location>
</feature>
<feature type="chain" id="PRO_5007629640" description="G-protein coupled receptors family 3 profile domain-containing protein" evidence="8">
    <location>
        <begin position="23"/>
        <end position="865"/>
    </location>
</feature>
<dbReference type="AlphaFoldDB" id="A0A158NVK7"/>
<evidence type="ECO:0000256" key="3">
    <source>
        <dbReference type="ARBA" id="ARBA00022989"/>
    </source>
</evidence>
<protein>
    <recommendedName>
        <fullName evidence="9">G-protein coupled receptors family 3 profile domain-containing protein</fullName>
    </recommendedName>
</protein>
<proteinExistence type="predicted"/>
<dbReference type="SUPFAM" id="SSF53822">
    <property type="entry name" value="Periplasmic binding protein-like I"/>
    <property type="match status" value="1"/>
</dbReference>
<evidence type="ECO:0000256" key="2">
    <source>
        <dbReference type="ARBA" id="ARBA00022692"/>
    </source>
</evidence>
<keyword evidence="11" id="KW-1185">Reference proteome</keyword>
<dbReference type="GO" id="GO:0004930">
    <property type="term" value="F:G protein-coupled receptor activity"/>
    <property type="evidence" value="ECO:0007669"/>
    <property type="project" value="InterPro"/>
</dbReference>
<dbReference type="InterPro" id="IPR017978">
    <property type="entry name" value="GPCR_3_C"/>
</dbReference>
<keyword evidence="4 7" id="KW-0472">Membrane</keyword>
<dbReference type="EMBL" id="ADTU01027214">
    <property type="status" value="NOT_ANNOTATED_CDS"/>
    <property type="molecule type" value="Genomic_DNA"/>
</dbReference>
<dbReference type="EnsemblMetazoa" id="XM_012206175.1">
    <property type="protein sequence ID" value="XP_012061565.1"/>
    <property type="gene ID" value="LOC105624823"/>
</dbReference>
<evidence type="ECO:0000256" key="4">
    <source>
        <dbReference type="ARBA" id="ARBA00023136"/>
    </source>
</evidence>
<dbReference type="EMBL" id="ADTU01027213">
    <property type="status" value="NOT_ANNOTATED_CDS"/>
    <property type="molecule type" value="Genomic_DNA"/>
</dbReference>
<dbReference type="Gene3D" id="3.40.50.2300">
    <property type="match status" value="1"/>
</dbReference>